<keyword evidence="4" id="KW-0472">Membrane</keyword>
<dbReference type="InterPro" id="IPR011583">
    <property type="entry name" value="Chitinase_II/V-like_cat"/>
</dbReference>
<dbReference type="CDD" id="cd02874">
    <property type="entry name" value="GH18_CFLE_spore_hydrolase"/>
    <property type="match status" value="1"/>
</dbReference>
<dbReference type="PANTHER" id="PTHR46066:SF2">
    <property type="entry name" value="CHITINASE DOMAIN-CONTAINING PROTEIN 1"/>
    <property type="match status" value="1"/>
</dbReference>
<evidence type="ECO:0000256" key="2">
    <source>
        <dbReference type="ARBA" id="ARBA00023295"/>
    </source>
</evidence>
<keyword evidence="4" id="KW-0812">Transmembrane</keyword>
<dbReference type="SMART" id="SM00636">
    <property type="entry name" value="Glyco_18"/>
    <property type="match status" value="1"/>
</dbReference>
<feature type="compositionally biased region" description="Low complexity" evidence="3">
    <location>
        <begin position="105"/>
        <end position="188"/>
    </location>
</feature>
<keyword evidence="2" id="KW-0326">Glycosidase</keyword>
<dbReference type="STRING" id="498761.HM1_1912"/>
<sequence length="510" mass="55457">MHHGKTDRFRTVFPYFFKIFQDYGLIYENSTLCYIGFGTSNETNNTEKEFAQVMRNKLRFIVPLLLILSLLLPGLALAAKKEATPGTLKKTTVTSPTAPTPAPTEPTTTQPAVTEPTATEPTATQPTATEPTATQPTATEPTATEPAAAEPTATEPAAAEPTAAEPAAAEPAAAEPAATEPAATEPVFTPAPPHSKIILGYYPVDYAGDKAAYNSLVNYGSSMNAISTFTYLVDGQGNLTGTAPTDGLTLAKSKGIKTYALIHNYTNGGFNQSIASSLLGSAANRQKVINRLKTILPTYGYAGVNIDIEYIHPSDRANYTQFVREVKEALGPMGYTVILSVTGKTYNDTTSNWGGAFDFNAIGQYADYVQIMTYDEHYPGGTPGPIASIGYVTKAVQYTLSTMPKEKILLGIATYGYDWYGTSTKTVNYLTVPKLLSQYGVTPKWDETSKSPWFTYTDSYGRSHTVWYEDARSTEYKLDLVNQYGLGGIGIWRLGFEDQRFWDVVKAKLK</sequence>
<keyword evidence="7" id="KW-1185">Reference proteome</keyword>
<dbReference type="GO" id="GO:0008061">
    <property type="term" value="F:chitin binding"/>
    <property type="evidence" value="ECO:0007669"/>
    <property type="project" value="InterPro"/>
</dbReference>
<reference evidence="6 7" key="1">
    <citation type="journal article" date="2008" name="J. Bacteriol.">
        <title>The genome of Heliobacterium modesticaldum, a phototrophic representative of the Firmicutes containing the simplest photosynthetic apparatus.</title>
        <authorList>
            <person name="Sattley W.M."/>
            <person name="Madigan M.T."/>
            <person name="Swingley W.D."/>
            <person name="Cheung P.C."/>
            <person name="Clocksin K.M."/>
            <person name="Conrad A.L."/>
            <person name="Dejesa L.C."/>
            <person name="Honchak B.M."/>
            <person name="Jung D.O."/>
            <person name="Karbach L.E."/>
            <person name="Kurdoglu A."/>
            <person name="Lahiri S."/>
            <person name="Mastrian S.D."/>
            <person name="Page L.E."/>
            <person name="Taylor H.L."/>
            <person name="Wang Z.T."/>
            <person name="Raymond J."/>
            <person name="Chen M."/>
            <person name="Blankenship R.E."/>
            <person name="Touchman J.W."/>
        </authorList>
    </citation>
    <scope>NUCLEOTIDE SEQUENCE [LARGE SCALE GENOMIC DNA]</scope>
    <source>
        <strain evidence="7">ATCC 51547 / Ice1</strain>
    </source>
</reference>
<feature type="region of interest" description="Disordered" evidence="3">
    <location>
        <begin position="87"/>
        <end position="190"/>
    </location>
</feature>
<dbReference type="Pfam" id="PF00704">
    <property type="entry name" value="Glyco_hydro_18"/>
    <property type="match status" value="1"/>
</dbReference>
<keyword evidence="4" id="KW-1133">Transmembrane helix</keyword>
<dbReference type="InterPro" id="IPR041704">
    <property type="entry name" value="CFLE_GH18"/>
</dbReference>
<dbReference type="EMBL" id="CP000930">
    <property type="protein sequence ID" value="ABZ84470.1"/>
    <property type="molecule type" value="Genomic_DNA"/>
</dbReference>
<dbReference type="PANTHER" id="PTHR46066">
    <property type="entry name" value="CHITINASE DOMAIN-CONTAINING PROTEIN 1 FAMILY MEMBER"/>
    <property type="match status" value="1"/>
</dbReference>
<dbReference type="SUPFAM" id="SSF51445">
    <property type="entry name" value="(Trans)glycosidases"/>
    <property type="match status" value="1"/>
</dbReference>
<keyword evidence="1 6" id="KW-0378">Hydrolase</keyword>
<dbReference type="Gene3D" id="3.20.20.80">
    <property type="entry name" value="Glycosidases"/>
    <property type="match status" value="1"/>
</dbReference>
<dbReference type="HOGENOM" id="CLU_533980_0_0_9"/>
<dbReference type="CAZy" id="GH18">
    <property type="family name" value="Glycoside Hydrolase Family 18"/>
</dbReference>
<proteinExistence type="predicted"/>
<dbReference type="InterPro" id="IPR029070">
    <property type="entry name" value="Chitinase_insertion_sf"/>
</dbReference>
<dbReference type="KEGG" id="hmo:HM1_1912"/>
<feature type="domain" description="GH18" evidence="5">
    <location>
        <begin position="196"/>
        <end position="510"/>
    </location>
</feature>
<dbReference type="Proteomes" id="UP000008550">
    <property type="component" value="Chromosome"/>
</dbReference>
<gene>
    <name evidence="6" type="ORF">HM1_1912</name>
</gene>
<evidence type="ECO:0000256" key="1">
    <source>
        <dbReference type="ARBA" id="ARBA00022801"/>
    </source>
</evidence>
<dbReference type="GO" id="GO:0016798">
    <property type="term" value="F:hydrolase activity, acting on glycosyl bonds"/>
    <property type="evidence" value="ECO:0007669"/>
    <property type="project" value="UniProtKB-KW"/>
</dbReference>
<protein>
    <submittedName>
        <fullName evidence="6">Glycosyl hydrolase, family 18 domain protein, putative</fullName>
    </submittedName>
</protein>
<evidence type="ECO:0000259" key="5">
    <source>
        <dbReference type="PROSITE" id="PS51910"/>
    </source>
</evidence>
<evidence type="ECO:0000256" key="3">
    <source>
        <dbReference type="SAM" id="MobiDB-lite"/>
    </source>
</evidence>
<name>B0TFP0_HELMI</name>
<feature type="transmembrane region" description="Helical" evidence="4">
    <location>
        <begin position="58"/>
        <end position="79"/>
    </location>
</feature>
<dbReference type="Gene3D" id="3.10.50.10">
    <property type="match status" value="1"/>
</dbReference>
<evidence type="ECO:0000313" key="6">
    <source>
        <dbReference type="EMBL" id="ABZ84470.1"/>
    </source>
</evidence>
<dbReference type="AlphaFoldDB" id="B0TFP0"/>
<dbReference type="InterPro" id="IPR017853">
    <property type="entry name" value="GH"/>
</dbReference>
<dbReference type="eggNOG" id="COG3858">
    <property type="taxonomic scope" value="Bacteria"/>
</dbReference>
<dbReference type="GO" id="GO:0005975">
    <property type="term" value="P:carbohydrate metabolic process"/>
    <property type="evidence" value="ECO:0007669"/>
    <property type="project" value="InterPro"/>
</dbReference>
<organism evidence="6 7">
    <name type="scientific">Heliobacterium modesticaldum (strain ATCC 51547 / Ice1)</name>
    <dbReference type="NCBI Taxonomy" id="498761"/>
    <lineage>
        <taxon>Bacteria</taxon>
        <taxon>Bacillati</taxon>
        <taxon>Bacillota</taxon>
        <taxon>Clostridia</taxon>
        <taxon>Eubacteriales</taxon>
        <taxon>Heliobacteriaceae</taxon>
        <taxon>Heliomicrobium</taxon>
    </lineage>
</organism>
<dbReference type="PROSITE" id="PS51910">
    <property type="entry name" value="GH18_2"/>
    <property type="match status" value="1"/>
</dbReference>
<dbReference type="InterPro" id="IPR001223">
    <property type="entry name" value="Glyco_hydro18_cat"/>
</dbReference>
<evidence type="ECO:0000256" key="4">
    <source>
        <dbReference type="SAM" id="Phobius"/>
    </source>
</evidence>
<evidence type="ECO:0000313" key="7">
    <source>
        <dbReference type="Proteomes" id="UP000008550"/>
    </source>
</evidence>
<accession>B0TFP0</accession>
<dbReference type="RefSeq" id="WP_012282971.1">
    <property type="nucleotide sequence ID" value="NC_010337.2"/>
</dbReference>